<accession>A0A6C0DIH1</accession>
<evidence type="ECO:0000313" key="1">
    <source>
        <dbReference type="EMBL" id="QHT16363.1"/>
    </source>
</evidence>
<dbReference type="AlphaFoldDB" id="A0A6C0DIH1"/>
<proteinExistence type="predicted"/>
<dbReference type="EMBL" id="MN739621">
    <property type="protein sequence ID" value="QHT16363.1"/>
    <property type="molecule type" value="Genomic_DNA"/>
</dbReference>
<sequence>MNQQKQVLIKKIINLKKNVINKKRSRLHRDFDVETYKKLNLDISNFTNEEAIKHYINHGSIEGRKYKIELPYDFDVETYKKLNLDISDFTNEEAIKHYINHGFFEERKYKIELPYDFDVETYKKINHDISDFTNEEAIKHYIKYGFFEMRSYNNETPDNNINLSDLPYDFDSDIYIEINNLTNYTHEEAKKHYLLNGKEDGLKYKILNIESIVFDKDVYNKFKIEKIISLLENCDNETTNDYDNKPILRYNNIMDKYVNDLKNINSFILIIDFPESYLGGTNSFLNSIVSKYKKNQDFLIVRNNNEKFELTINDEFRLNTELNEIELIDFLKINRNKIIKIFVNHTIGYSKSLINFLFRMNKEITAITHDYSLIKGTENSQPYYHELCNNNDESIINLFDKIITQNEMNIVNIENKLVENKNIIISELPDFKKRKDLVNTNNESTVVGIIGYINYLKGYKILDKINTFIKQNNLNIKIIIFGDSIHKNIPSKEYRTINEFNDLLIKYKPNVLLEASIWPETYSYSLTLSMLTGLPILCFDKNFPSVIKNRLENYENKHYFERVDNNLFNLIEKVKQNYFFTVKPIKYYNSFWDNYFITNEEKTNTFLTDNKNIVVITSKIIVSQTPLVYVDKRSTYTQKERFDQTVETIKSIRKYLPDSYIILIDNSNLDNANFVQLKSLVDKFINITFDETLNCVTDNSPYKGYGEIMQQITVYNEFLKFVDLGKINNFFKISGRYLINENFDYDIYNNDKNIFKKNEKVTNRNYYYTSFYKLDKNFLHEYFMNLYKIFIDKDDPIEHLKQQQQFNYYHDIEVLIPEKIIEKITLTKYLGITQRVAHKELINIDEINI</sequence>
<name>A0A6C0DIH1_9ZZZZ</name>
<dbReference type="SUPFAM" id="SSF53756">
    <property type="entry name" value="UDP-Glycosyltransferase/glycogen phosphorylase"/>
    <property type="match status" value="1"/>
</dbReference>
<organism evidence="1">
    <name type="scientific">viral metagenome</name>
    <dbReference type="NCBI Taxonomy" id="1070528"/>
    <lineage>
        <taxon>unclassified sequences</taxon>
        <taxon>metagenomes</taxon>
        <taxon>organismal metagenomes</taxon>
    </lineage>
</organism>
<reference evidence="1" key="1">
    <citation type="journal article" date="2020" name="Nature">
        <title>Giant virus diversity and host interactions through global metagenomics.</title>
        <authorList>
            <person name="Schulz F."/>
            <person name="Roux S."/>
            <person name="Paez-Espino D."/>
            <person name="Jungbluth S."/>
            <person name="Walsh D.A."/>
            <person name="Denef V.J."/>
            <person name="McMahon K.D."/>
            <person name="Konstantinidis K.T."/>
            <person name="Eloe-Fadrosh E.A."/>
            <person name="Kyrpides N.C."/>
            <person name="Woyke T."/>
        </authorList>
    </citation>
    <scope>NUCLEOTIDE SEQUENCE</scope>
    <source>
        <strain evidence="1">GVMAG-M-3300023174-182</strain>
    </source>
</reference>
<protein>
    <recommendedName>
        <fullName evidence="2">Glycosyl transferase family 1 domain-containing protein</fullName>
    </recommendedName>
</protein>
<evidence type="ECO:0008006" key="2">
    <source>
        <dbReference type="Google" id="ProtNLM"/>
    </source>
</evidence>